<feature type="signal peptide" evidence="1">
    <location>
        <begin position="1"/>
        <end position="21"/>
    </location>
</feature>
<keyword evidence="3" id="KW-1185">Reference proteome</keyword>
<dbReference type="AlphaFoldDB" id="A0A1I1MLP5"/>
<keyword evidence="1" id="KW-0732">Signal</keyword>
<dbReference type="EMBL" id="FOLE01000010">
    <property type="protein sequence ID" value="SFC83553.1"/>
    <property type="molecule type" value="Genomic_DNA"/>
</dbReference>
<dbReference type="OrthoDB" id="1201166at2"/>
<protein>
    <recommendedName>
        <fullName evidence="4">YD repeat-containing protein</fullName>
    </recommendedName>
</protein>
<proteinExistence type="predicted"/>
<name>A0A1I1MLP5_9BACT</name>
<evidence type="ECO:0000313" key="3">
    <source>
        <dbReference type="Proteomes" id="UP000199514"/>
    </source>
</evidence>
<organism evidence="2 3">
    <name type="scientific">Flexibacter flexilis DSM 6793</name>
    <dbReference type="NCBI Taxonomy" id="927664"/>
    <lineage>
        <taxon>Bacteria</taxon>
        <taxon>Pseudomonadati</taxon>
        <taxon>Bacteroidota</taxon>
        <taxon>Cytophagia</taxon>
        <taxon>Cytophagales</taxon>
        <taxon>Flexibacteraceae</taxon>
        <taxon>Flexibacter</taxon>
    </lineage>
</organism>
<feature type="chain" id="PRO_5011675575" description="YD repeat-containing protein" evidence="1">
    <location>
        <begin position="22"/>
        <end position="253"/>
    </location>
</feature>
<gene>
    <name evidence="2" type="ORF">SAMN05421780_110145</name>
</gene>
<reference evidence="2 3" key="1">
    <citation type="submission" date="2016-10" db="EMBL/GenBank/DDBJ databases">
        <authorList>
            <person name="de Groot N.N."/>
        </authorList>
    </citation>
    <scope>NUCLEOTIDE SEQUENCE [LARGE SCALE GENOMIC DNA]</scope>
    <source>
        <strain evidence="2 3">DSM 6793</strain>
    </source>
</reference>
<sequence length="253" mass="29042">MKKILLAASMLVAGLMGCSRYDDPYVSATCMPSVIKMNSKTAYKYYYTGVTLQRAEYVSLENDSIISTIDYTYENKLLVKAATTPTGKNKPTSYSEYEYNSGEKLAKATNFVLQADTITYLQTGYKTFNYDIKGNLFRETTFDGTSSDLKEQRTYEYDVQNNKTKMYLKVGTAGEYYAERYLYDDNKGTKSAFPAPLRGDKNNLLFMERYDAMGKVIKGARYTYAYAPNETRYPVKFYDPLTKVTYEITYNCR</sequence>
<evidence type="ECO:0008006" key="4">
    <source>
        <dbReference type="Google" id="ProtNLM"/>
    </source>
</evidence>
<evidence type="ECO:0000313" key="2">
    <source>
        <dbReference type="EMBL" id="SFC83553.1"/>
    </source>
</evidence>
<dbReference type="Proteomes" id="UP000199514">
    <property type="component" value="Unassembled WGS sequence"/>
</dbReference>
<evidence type="ECO:0000256" key="1">
    <source>
        <dbReference type="SAM" id="SignalP"/>
    </source>
</evidence>
<accession>A0A1I1MLP5</accession>
<dbReference type="PROSITE" id="PS51257">
    <property type="entry name" value="PROKAR_LIPOPROTEIN"/>
    <property type="match status" value="1"/>
</dbReference>